<evidence type="ECO:0000256" key="1">
    <source>
        <dbReference type="SAM" id="MobiDB-lite"/>
    </source>
</evidence>
<gene>
    <name evidence="2" type="ORF">EVEC_LOCUS6451</name>
</gene>
<organism evidence="4">
    <name type="scientific">Enterobius vermicularis</name>
    <name type="common">Human pinworm</name>
    <dbReference type="NCBI Taxonomy" id="51028"/>
    <lineage>
        <taxon>Eukaryota</taxon>
        <taxon>Metazoa</taxon>
        <taxon>Ecdysozoa</taxon>
        <taxon>Nematoda</taxon>
        <taxon>Chromadorea</taxon>
        <taxon>Rhabditida</taxon>
        <taxon>Spirurina</taxon>
        <taxon>Oxyuridomorpha</taxon>
        <taxon>Oxyuroidea</taxon>
        <taxon>Oxyuridae</taxon>
        <taxon>Enterobius</taxon>
    </lineage>
</organism>
<evidence type="ECO:0000313" key="4">
    <source>
        <dbReference type="WBParaSite" id="EVEC_0000690301-mRNA-1"/>
    </source>
</evidence>
<dbReference type="AlphaFoldDB" id="A0A0N4V929"/>
<feature type="region of interest" description="Disordered" evidence="1">
    <location>
        <begin position="314"/>
        <end position="342"/>
    </location>
</feature>
<evidence type="ECO:0000313" key="2">
    <source>
        <dbReference type="EMBL" id="VDD91700.1"/>
    </source>
</evidence>
<accession>A0A0N4V929</accession>
<sequence length="342" mass="38294">MDSLKFKNSAELLSVRLAVREAVNLLLTNQKATIEALLTEDSELSYSNDITSRFILYHLTKIYSHLKDEIQSCSHATPSPSSLFRFLKVRPNETAEEIVLRFEERYGRKKRRSSAKRVPKCDSESSIKPAPVPPQVPPFKLRDLRSSSSSDLSEEKFEGNGSVAKSPHAGKRTSLCFDRVSLNIENEKNIENLGNSLPVEPLNLRRGVRSFQKDFPASSSTVVADVRTPNKTNMQNVGFKVVRGNALRAAERTVENVDSNDLSIGQIPEYVIKKSLRKPTIKVLTVHCSSNQLKKGSSSPECPHSRLMLENADRQQAGMPPQVSARWLNSDQKQNTTEDICE</sequence>
<reference evidence="4" key="1">
    <citation type="submission" date="2017-02" db="UniProtKB">
        <authorList>
            <consortium name="WormBaseParasite"/>
        </authorList>
    </citation>
    <scope>IDENTIFICATION</scope>
</reference>
<feature type="region of interest" description="Disordered" evidence="1">
    <location>
        <begin position="150"/>
        <end position="169"/>
    </location>
</feature>
<feature type="compositionally biased region" description="Polar residues" evidence="1">
    <location>
        <begin position="327"/>
        <end position="342"/>
    </location>
</feature>
<keyword evidence="3" id="KW-1185">Reference proteome</keyword>
<feature type="region of interest" description="Disordered" evidence="1">
    <location>
        <begin position="111"/>
        <end position="145"/>
    </location>
</feature>
<dbReference type="Proteomes" id="UP000274131">
    <property type="component" value="Unassembled WGS sequence"/>
</dbReference>
<dbReference type="EMBL" id="UXUI01008515">
    <property type="protein sequence ID" value="VDD91700.1"/>
    <property type="molecule type" value="Genomic_DNA"/>
</dbReference>
<name>A0A0N4V929_ENTVE</name>
<proteinExistence type="predicted"/>
<dbReference type="WBParaSite" id="EVEC_0000690301-mRNA-1">
    <property type="protein sequence ID" value="EVEC_0000690301-mRNA-1"/>
    <property type="gene ID" value="EVEC_0000690301"/>
</dbReference>
<protein>
    <submittedName>
        <fullName evidence="4">LisH domain-containing protein</fullName>
    </submittedName>
</protein>
<evidence type="ECO:0000313" key="3">
    <source>
        <dbReference type="Proteomes" id="UP000274131"/>
    </source>
</evidence>
<reference evidence="2 3" key="2">
    <citation type="submission" date="2018-10" db="EMBL/GenBank/DDBJ databases">
        <authorList>
            <consortium name="Pathogen Informatics"/>
        </authorList>
    </citation>
    <scope>NUCLEOTIDE SEQUENCE [LARGE SCALE GENOMIC DNA]</scope>
</reference>